<sequence length="193" mass="22116">MPARKRSSSHNLLHDDGQEESSHQHYRRKQSRRERTRQAQDEQDDHEEPEEKVEDDSDGSGSDPEDLTEYILSLSSSINAYKVRPSIFMRYGSRNDPIFDAFSLLDLMRKKLLHGSFWRALPMLDSALFISTGVGARLLAKHVCMHSRSVVLSAQYCSRSTVSTLVVVSTRLSDEVLTICQRKKNEQNSYCSY</sequence>
<feature type="region of interest" description="Disordered" evidence="1">
    <location>
        <begin position="1"/>
        <end position="66"/>
    </location>
</feature>
<dbReference type="EMBL" id="CAUOFW020003645">
    <property type="protein sequence ID" value="CAK9161219.1"/>
    <property type="molecule type" value="Genomic_DNA"/>
</dbReference>
<comment type="caution">
    <text evidence="2">The sequence shown here is derived from an EMBL/GenBank/DDBJ whole genome shotgun (WGS) entry which is preliminary data.</text>
</comment>
<feature type="compositionally biased region" description="Basic residues" evidence="1">
    <location>
        <begin position="24"/>
        <end position="35"/>
    </location>
</feature>
<evidence type="ECO:0000313" key="3">
    <source>
        <dbReference type="Proteomes" id="UP001642360"/>
    </source>
</evidence>
<reference evidence="2 3" key="1">
    <citation type="submission" date="2024-02" db="EMBL/GenBank/DDBJ databases">
        <authorList>
            <person name="Vignale AGUSTIN F."/>
            <person name="Sosa J E."/>
            <person name="Modenutti C."/>
        </authorList>
    </citation>
    <scope>NUCLEOTIDE SEQUENCE [LARGE SCALE GENOMIC DNA]</scope>
</reference>
<gene>
    <name evidence="2" type="ORF">ILEXP_LOCUS30009</name>
</gene>
<organism evidence="2 3">
    <name type="scientific">Ilex paraguariensis</name>
    <name type="common">yerba mate</name>
    <dbReference type="NCBI Taxonomy" id="185542"/>
    <lineage>
        <taxon>Eukaryota</taxon>
        <taxon>Viridiplantae</taxon>
        <taxon>Streptophyta</taxon>
        <taxon>Embryophyta</taxon>
        <taxon>Tracheophyta</taxon>
        <taxon>Spermatophyta</taxon>
        <taxon>Magnoliopsida</taxon>
        <taxon>eudicotyledons</taxon>
        <taxon>Gunneridae</taxon>
        <taxon>Pentapetalae</taxon>
        <taxon>asterids</taxon>
        <taxon>campanulids</taxon>
        <taxon>Aquifoliales</taxon>
        <taxon>Aquifoliaceae</taxon>
        <taxon>Ilex</taxon>
    </lineage>
</organism>
<dbReference type="Proteomes" id="UP001642360">
    <property type="component" value="Unassembled WGS sequence"/>
</dbReference>
<protein>
    <submittedName>
        <fullName evidence="2">Uncharacterized protein</fullName>
    </submittedName>
</protein>
<dbReference type="AlphaFoldDB" id="A0ABC8SVK2"/>
<name>A0ABC8SVK2_9AQUA</name>
<feature type="compositionally biased region" description="Basic and acidic residues" evidence="1">
    <location>
        <begin position="12"/>
        <end position="23"/>
    </location>
</feature>
<evidence type="ECO:0000313" key="2">
    <source>
        <dbReference type="EMBL" id="CAK9161219.1"/>
    </source>
</evidence>
<evidence type="ECO:0000256" key="1">
    <source>
        <dbReference type="SAM" id="MobiDB-lite"/>
    </source>
</evidence>
<proteinExistence type="predicted"/>
<keyword evidence="3" id="KW-1185">Reference proteome</keyword>
<feature type="compositionally biased region" description="Acidic residues" evidence="1">
    <location>
        <begin position="41"/>
        <end position="66"/>
    </location>
</feature>
<accession>A0ABC8SVK2</accession>